<accession>A0ABT5L8R6</accession>
<comment type="caution">
    <text evidence="1">The sequence shown here is derived from an EMBL/GenBank/DDBJ whole genome shotgun (WGS) entry which is preliminary data.</text>
</comment>
<dbReference type="RefSeq" id="WP_273642830.1">
    <property type="nucleotide sequence ID" value="NZ_JAQQXP010000004.1"/>
</dbReference>
<evidence type="ECO:0000313" key="2">
    <source>
        <dbReference type="Proteomes" id="UP001218788"/>
    </source>
</evidence>
<protein>
    <submittedName>
        <fullName evidence="1">Uncharacterized protein</fullName>
    </submittedName>
</protein>
<evidence type="ECO:0000313" key="1">
    <source>
        <dbReference type="EMBL" id="MDC8832929.1"/>
    </source>
</evidence>
<organism evidence="1 2">
    <name type="scientific">Alteromonas gilva</name>
    <dbReference type="NCBI Taxonomy" id="2987522"/>
    <lineage>
        <taxon>Bacteria</taxon>
        <taxon>Pseudomonadati</taxon>
        <taxon>Pseudomonadota</taxon>
        <taxon>Gammaproteobacteria</taxon>
        <taxon>Alteromonadales</taxon>
        <taxon>Alteromonadaceae</taxon>
        <taxon>Alteromonas/Salinimonas group</taxon>
        <taxon>Alteromonas</taxon>
    </lineage>
</organism>
<dbReference type="Proteomes" id="UP001218788">
    <property type="component" value="Unassembled WGS sequence"/>
</dbReference>
<sequence>MNYILTMFQGSKIVYDTKVIGSYDFVHKVQSNCAPGVCAWAVSYAYFEGRFEDYPNPYPVGSEEHAHFETGKHPERKLMEECRI</sequence>
<dbReference type="EMBL" id="JAQQXP010000004">
    <property type="protein sequence ID" value="MDC8832929.1"/>
    <property type="molecule type" value="Genomic_DNA"/>
</dbReference>
<proteinExistence type="predicted"/>
<name>A0ABT5L8R6_9ALTE</name>
<reference evidence="1 2" key="1">
    <citation type="submission" date="2022-10" db="EMBL/GenBank/DDBJ databases">
        <title>Alteromonas sp. chi3 Genome sequencing.</title>
        <authorList>
            <person name="Park S."/>
        </authorList>
    </citation>
    <scope>NUCLEOTIDE SEQUENCE [LARGE SCALE GENOMIC DNA]</scope>
    <source>
        <strain evidence="2">chi3</strain>
    </source>
</reference>
<gene>
    <name evidence="1" type="ORF">OIK42_19420</name>
</gene>
<keyword evidence="2" id="KW-1185">Reference proteome</keyword>